<gene>
    <name evidence="3" type="ORF">NO2_0581</name>
</gene>
<dbReference type="Gene3D" id="3.40.50.620">
    <property type="entry name" value="HUPs"/>
    <property type="match status" value="1"/>
</dbReference>
<feature type="transmembrane region" description="Helical" evidence="1">
    <location>
        <begin position="37"/>
        <end position="53"/>
    </location>
</feature>
<protein>
    <submittedName>
        <fullName evidence="3">Protein DUF218</fullName>
    </submittedName>
</protein>
<dbReference type="PANTHER" id="PTHR30336:SF4">
    <property type="entry name" value="ENVELOPE BIOGENESIS FACTOR ELYC"/>
    <property type="match status" value="1"/>
</dbReference>
<dbReference type="Proteomes" id="UP000275925">
    <property type="component" value="Unassembled WGS sequence"/>
</dbReference>
<comment type="caution">
    <text evidence="3">The sequence shown here is derived from an EMBL/GenBank/DDBJ whole genome shotgun (WGS) entry which is preliminary data.</text>
</comment>
<dbReference type="CDD" id="cd06259">
    <property type="entry name" value="YdcF-like"/>
    <property type="match status" value="1"/>
</dbReference>
<organism evidence="3 4">
    <name type="scientific">Candidatus Termititenax persephonae</name>
    <dbReference type="NCBI Taxonomy" id="2218525"/>
    <lineage>
        <taxon>Bacteria</taxon>
        <taxon>Bacillati</taxon>
        <taxon>Candidatus Margulisiibacteriota</taxon>
        <taxon>Candidatus Termititenacia</taxon>
        <taxon>Candidatus Termititenacales</taxon>
        <taxon>Candidatus Termititenacaceae</taxon>
        <taxon>Candidatus Termititenax</taxon>
    </lineage>
</organism>
<dbReference type="Pfam" id="PF02698">
    <property type="entry name" value="DUF218"/>
    <property type="match status" value="1"/>
</dbReference>
<keyword evidence="1" id="KW-0812">Transmembrane</keyword>
<reference evidence="3 4" key="1">
    <citation type="journal article" date="2019" name="ISME J.">
        <title>Genome analyses of uncultured TG2/ZB3 bacteria in 'Margulisbacteria' specifically attached to ectosymbiotic spirochetes of protists in the termite gut.</title>
        <authorList>
            <person name="Utami Y.D."/>
            <person name="Kuwahara H."/>
            <person name="Igai K."/>
            <person name="Murakami T."/>
            <person name="Sugaya K."/>
            <person name="Morikawa T."/>
            <person name="Nagura Y."/>
            <person name="Yuki M."/>
            <person name="Deevong P."/>
            <person name="Inoue T."/>
            <person name="Kihara K."/>
            <person name="Lo N."/>
            <person name="Yamada A."/>
            <person name="Ohkuma M."/>
            <person name="Hongoh Y."/>
        </authorList>
    </citation>
    <scope>NUCLEOTIDE SEQUENCE [LARGE SCALE GENOMIC DNA]</scope>
    <source>
        <strain evidence="3">NkOx7-02</strain>
    </source>
</reference>
<feature type="domain" description="DUF218" evidence="2">
    <location>
        <begin position="81"/>
        <end position="239"/>
    </location>
</feature>
<name>A0A388TH16_9BACT</name>
<evidence type="ECO:0000256" key="1">
    <source>
        <dbReference type="SAM" id="Phobius"/>
    </source>
</evidence>
<dbReference type="AlphaFoldDB" id="A0A388TH16"/>
<evidence type="ECO:0000313" key="3">
    <source>
        <dbReference type="EMBL" id="GBR75960.1"/>
    </source>
</evidence>
<proteinExistence type="predicted"/>
<dbReference type="GO" id="GO:0000270">
    <property type="term" value="P:peptidoglycan metabolic process"/>
    <property type="evidence" value="ECO:0007669"/>
    <property type="project" value="TreeGrafter"/>
</dbReference>
<dbReference type="InterPro" id="IPR014729">
    <property type="entry name" value="Rossmann-like_a/b/a_fold"/>
</dbReference>
<dbReference type="EMBL" id="BGZO01000012">
    <property type="protein sequence ID" value="GBR75960.1"/>
    <property type="molecule type" value="Genomic_DNA"/>
</dbReference>
<feature type="transmembrane region" description="Helical" evidence="1">
    <location>
        <begin position="12"/>
        <end position="30"/>
    </location>
</feature>
<dbReference type="InterPro" id="IPR051599">
    <property type="entry name" value="Cell_Envelope_Assoc"/>
</dbReference>
<dbReference type="GO" id="GO:0043164">
    <property type="term" value="P:Gram-negative-bacterium-type cell wall biogenesis"/>
    <property type="evidence" value="ECO:0007669"/>
    <property type="project" value="TreeGrafter"/>
</dbReference>
<accession>A0A388TH16</accession>
<dbReference type="PANTHER" id="PTHR30336">
    <property type="entry name" value="INNER MEMBRANE PROTEIN, PROBABLE PERMEASE"/>
    <property type="match status" value="1"/>
</dbReference>
<sequence>MFLLGKIFTWTLLSPALFMLLLFLALGAALQNRRRTCVFLLILSSTLIYFLSAKPGRDLIIQPLETRYPPSQYAKSSSSLDVLIVLGGGVSRDGRPSHSSLQRLYAAHQIYKKKPLPIIVCGGDPLGNGVNESTVMAAILQSWGVPTQKIILEKQSRNTQENLKYAKIYLQKYKFQKPGLVTSAAHLPRAMQMARDLQIPAVPLPGDQRYEGAVYYWQDIFPNTRYLVESFAGLKEYFGLAYYTYSRKLCSLVK</sequence>
<evidence type="ECO:0000313" key="4">
    <source>
        <dbReference type="Proteomes" id="UP000275925"/>
    </source>
</evidence>
<keyword evidence="4" id="KW-1185">Reference proteome</keyword>
<dbReference type="InterPro" id="IPR003848">
    <property type="entry name" value="DUF218"/>
</dbReference>
<evidence type="ECO:0000259" key="2">
    <source>
        <dbReference type="Pfam" id="PF02698"/>
    </source>
</evidence>
<keyword evidence="1" id="KW-0472">Membrane</keyword>
<keyword evidence="1" id="KW-1133">Transmembrane helix</keyword>
<dbReference type="GO" id="GO:0005886">
    <property type="term" value="C:plasma membrane"/>
    <property type="evidence" value="ECO:0007669"/>
    <property type="project" value="TreeGrafter"/>
</dbReference>